<evidence type="ECO:0000259" key="4">
    <source>
        <dbReference type="PROSITE" id="PS50949"/>
    </source>
</evidence>
<dbReference type="SUPFAM" id="SSF46785">
    <property type="entry name" value="Winged helix' DNA-binding domain"/>
    <property type="match status" value="1"/>
</dbReference>
<evidence type="ECO:0000256" key="3">
    <source>
        <dbReference type="ARBA" id="ARBA00023163"/>
    </source>
</evidence>
<evidence type="ECO:0000313" key="5">
    <source>
        <dbReference type="EMBL" id="AZZ38454.1"/>
    </source>
</evidence>
<organism evidence="5 6">
    <name type="scientific">Acidipropionibacterium jensenii</name>
    <dbReference type="NCBI Taxonomy" id="1749"/>
    <lineage>
        <taxon>Bacteria</taxon>
        <taxon>Bacillati</taxon>
        <taxon>Actinomycetota</taxon>
        <taxon>Actinomycetes</taxon>
        <taxon>Propionibacteriales</taxon>
        <taxon>Propionibacteriaceae</taxon>
        <taxon>Acidipropionibacterium</taxon>
    </lineage>
</organism>
<name>A0A3Q9UHR7_9ACTN</name>
<reference evidence="6" key="1">
    <citation type="submission" date="2017-12" db="EMBL/GenBank/DDBJ databases">
        <title>Whole genome sequencing of Acidipropionibacterium jensenii strains JS279 and JS280.</title>
        <authorList>
            <person name="Deptula P."/>
            <person name="Laine P."/>
            <person name="Smolander O.-P."/>
            <person name="Paulin L."/>
            <person name="Auvinen P."/>
            <person name="Varmanen P."/>
        </authorList>
    </citation>
    <scope>NUCLEOTIDE SEQUENCE [LARGE SCALE GENOMIC DNA]</scope>
    <source>
        <strain evidence="6">JS280</strain>
    </source>
</reference>
<evidence type="ECO:0000256" key="2">
    <source>
        <dbReference type="ARBA" id="ARBA00023125"/>
    </source>
</evidence>
<dbReference type="EMBL" id="CP025570">
    <property type="protein sequence ID" value="AZZ38454.1"/>
    <property type="molecule type" value="Genomic_DNA"/>
</dbReference>
<dbReference type="PANTHER" id="PTHR38445">
    <property type="entry name" value="HTH-TYPE TRANSCRIPTIONAL REPRESSOR YTRA"/>
    <property type="match status" value="1"/>
</dbReference>
<dbReference type="InterPro" id="IPR000524">
    <property type="entry name" value="Tscrpt_reg_HTH_GntR"/>
</dbReference>
<dbReference type="PANTHER" id="PTHR38445:SF10">
    <property type="entry name" value="GNTR-FAMILY TRANSCRIPTIONAL REGULATOR"/>
    <property type="match status" value="1"/>
</dbReference>
<keyword evidence="1" id="KW-0805">Transcription regulation</keyword>
<feature type="domain" description="HTH gntR-type" evidence="4">
    <location>
        <begin position="9"/>
        <end position="77"/>
    </location>
</feature>
<proteinExistence type="predicted"/>
<keyword evidence="2" id="KW-0238">DNA-binding</keyword>
<dbReference type="GO" id="GO:0003677">
    <property type="term" value="F:DNA binding"/>
    <property type="evidence" value="ECO:0007669"/>
    <property type="project" value="UniProtKB-KW"/>
</dbReference>
<dbReference type="SMART" id="SM00345">
    <property type="entry name" value="HTH_GNTR"/>
    <property type="match status" value="1"/>
</dbReference>
<dbReference type="PROSITE" id="PS50949">
    <property type="entry name" value="HTH_GNTR"/>
    <property type="match status" value="1"/>
</dbReference>
<dbReference type="Pfam" id="PF00392">
    <property type="entry name" value="GntR"/>
    <property type="match status" value="1"/>
</dbReference>
<dbReference type="AlphaFoldDB" id="A0A3Q9UHR7"/>
<dbReference type="Proteomes" id="UP000285875">
    <property type="component" value="Chromosome"/>
</dbReference>
<dbReference type="Gene3D" id="1.10.10.10">
    <property type="entry name" value="Winged helix-like DNA-binding domain superfamily/Winged helix DNA-binding domain"/>
    <property type="match status" value="1"/>
</dbReference>
<evidence type="ECO:0000313" key="6">
    <source>
        <dbReference type="Proteomes" id="UP000285875"/>
    </source>
</evidence>
<keyword evidence="3" id="KW-0804">Transcription</keyword>
<sequence>MSSVLDDGRPIFLSLADQIADDILSGVYPSGSHVPSTNELSAFYKINPATAGKALNRLVDQQVLEKRRGLGMFVTEDGVELLREQRRARFTESYLAPLLDEAERVGLSTDDLITLIHRQRSGPTHSRP</sequence>
<dbReference type="GO" id="GO:0003700">
    <property type="term" value="F:DNA-binding transcription factor activity"/>
    <property type="evidence" value="ECO:0007669"/>
    <property type="project" value="InterPro"/>
</dbReference>
<evidence type="ECO:0000256" key="1">
    <source>
        <dbReference type="ARBA" id="ARBA00023015"/>
    </source>
</evidence>
<gene>
    <name evidence="5" type="ORF">C0Z10_00315</name>
</gene>
<dbReference type="InterPro" id="IPR036388">
    <property type="entry name" value="WH-like_DNA-bd_sf"/>
</dbReference>
<dbReference type="RefSeq" id="WP_097798074.1">
    <property type="nucleotide sequence ID" value="NZ_CP025570.1"/>
</dbReference>
<dbReference type="CDD" id="cd07377">
    <property type="entry name" value="WHTH_GntR"/>
    <property type="match status" value="1"/>
</dbReference>
<protein>
    <submittedName>
        <fullName evidence="5">GntR family transcriptional regulator</fullName>
    </submittedName>
</protein>
<dbReference type="InterPro" id="IPR036390">
    <property type="entry name" value="WH_DNA-bd_sf"/>
</dbReference>
<accession>A0A3Q9UHR7</accession>
<dbReference type="KEGG" id="aji:C0Z10_00315"/>